<gene>
    <name evidence="2" type="ORF">CLO192961_LOCUS98163</name>
</gene>
<reference evidence="2 3" key="1">
    <citation type="submission" date="2019-06" db="EMBL/GenBank/DDBJ databases">
        <authorList>
            <person name="Broberg M."/>
        </authorList>
    </citation>
    <scope>NUCLEOTIDE SEQUENCE [LARGE SCALE GENOMIC DNA]</scope>
</reference>
<protein>
    <recommendedName>
        <fullName evidence="4">F-box domain-containing protein</fullName>
    </recommendedName>
</protein>
<comment type="caution">
    <text evidence="2">The sequence shown here is derived from an EMBL/GenBank/DDBJ whole genome shotgun (WGS) entry which is preliminary data.</text>
</comment>
<dbReference type="EMBL" id="CABFNS010000698">
    <property type="protein sequence ID" value="VUC22907.1"/>
    <property type="molecule type" value="Genomic_DNA"/>
</dbReference>
<name>A0ABY6TW63_BIOOC</name>
<feature type="compositionally biased region" description="Acidic residues" evidence="1">
    <location>
        <begin position="594"/>
        <end position="613"/>
    </location>
</feature>
<keyword evidence="3" id="KW-1185">Reference proteome</keyword>
<dbReference type="Proteomes" id="UP000766486">
    <property type="component" value="Unassembled WGS sequence"/>
</dbReference>
<evidence type="ECO:0008006" key="4">
    <source>
        <dbReference type="Google" id="ProtNLM"/>
    </source>
</evidence>
<evidence type="ECO:0000313" key="3">
    <source>
        <dbReference type="Proteomes" id="UP000766486"/>
    </source>
</evidence>
<feature type="compositionally biased region" description="Acidic residues" evidence="1">
    <location>
        <begin position="556"/>
        <end position="574"/>
    </location>
</feature>
<accession>A0ABY6TW63</accession>
<sequence>MDTFTQSFNLLDIGPSSRSLEKLPQEILRRTVNHEDLDTQDRKAVSLTCSTLRNHALPSLFRRITISQLHEDLENFLQICYKPHLAQHVREVEWQEISWHPGFFSRAVFSSRNERLMTWLWCWYHAKAGSTTPGLQGMLRAGDECVQLAFDLDKSIRHLFWLFTVPNFSSGDYPTTPKEMRNSRFSQSEIDMMKRKTKSLHGDPTRFDSAAFNSIREGVIAQYRLPLDRALSFLPSLTGVLSRPMNPDRVVWSGGYELKALHFQTQRISWDQEGSPIPTANDGLFRFLFPTIQRHRVQITRLLWQDEYQVYSFLRPLPPLQIFEHLQKLELSFHFPQGATWLSPNSKEKIYINSLLRAATNLTHLVVDTNLRDTIYLPCIRSKRLVSLHLHSAASMADDALLTVLKRNSKTLRHIGLDSAALITGTLNWIKKHVPALRLESCRLTGSSQSDDWVPESHVLDYMNRHKSQDQAGGQRKNRFDWDELLFKRTTIFTEDDLMGAPCWEDSEESEGSDTTEERDYEFSEGSAADYPWSDDSDTDASTGADTYRRRKLEASEVDEGSEAEDMKMDDDCEPGTHEGGTGNELNDIKDSEMQQEDDAGEMEDPAEDIEDEASLKEESEMDADDEYADDEMEQETDADDEEMDIVEDSASIRSSICVEADEQFVYRDIVGSELVVNIEDYGTSGSEYIE</sequence>
<feature type="compositionally biased region" description="Acidic residues" evidence="1">
    <location>
        <begin position="505"/>
        <end position="515"/>
    </location>
</feature>
<evidence type="ECO:0000313" key="2">
    <source>
        <dbReference type="EMBL" id="VUC22907.1"/>
    </source>
</evidence>
<feature type="region of interest" description="Disordered" evidence="1">
    <location>
        <begin position="499"/>
        <end position="651"/>
    </location>
</feature>
<proteinExistence type="predicted"/>
<evidence type="ECO:0000256" key="1">
    <source>
        <dbReference type="SAM" id="MobiDB-lite"/>
    </source>
</evidence>
<organism evidence="2 3">
    <name type="scientific">Bionectria ochroleuca</name>
    <name type="common">Gliocladium roseum</name>
    <dbReference type="NCBI Taxonomy" id="29856"/>
    <lineage>
        <taxon>Eukaryota</taxon>
        <taxon>Fungi</taxon>
        <taxon>Dikarya</taxon>
        <taxon>Ascomycota</taxon>
        <taxon>Pezizomycotina</taxon>
        <taxon>Sordariomycetes</taxon>
        <taxon>Hypocreomycetidae</taxon>
        <taxon>Hypocreales</taxon>
        <taxon>Bionectriaceae</taxon>
        <taxon>Clonostachys</taxon>
    </lineage>
</organism>
<feature type="compositionally biased region" description="Acidic residues" evidence="1">
    <location>
        <begin position="620"/>
        <end position="648"/>
    </location>
</feature>